<dbReference type="GO" id="GO:0016705">
    <property type="term" value="F:oxidoreductase activity, acting on paired donors, with incorporation or reduction of molecular oxygen"/>
    <property type="evidence" value="ECO:0007669"/>
    <property type="project" value="InterPro"/>
</dbReference>
<keyword evidence="1" id="KW-0349">Heme</keyword>
<dbReference type="VEuPathDB" id="FungiDB:MPH_09024"/>
<evidence type="ECO:0000256" key="2">
    <source>
        <dbReference type="SAM" id="Phobius"/>
    </source>
</evidence>
<feature type="transmembrane region" description="Helical" evidence="2">
    <location>
        <begin position="12"/>
        <end position="31"/>
    </location>
</feature>
<keyword evidence="1" id="KW-0408">Iron</keyword>
<protein>
    <submittedName>
        <fullName evidence="3">Cytochrome P450</fullName>
    </submittedName>
</protein>
<dbReference type="PANTHER" id="PTHR24305:SF78">
    <property type="entry name" value="P450, PUTATIVE (EUROFUNG)-RELATED"/>
    <property type="match status" value="1"/>
</dbReference>
<accession>K2SAB2</accession>
<feature type="binding site" description="axial binding residue" evidence="1">
    <location>
        <position position="509"/>
    </location>
    <ligand>
        <name>heme</name>
        <dbReference type="ChEBI" id="CHEBI:30413"/>
    </ligand>
    <ligandPart>
        <name>Fe</name>
        <dbReference type="ChEBI" id="CHEBI:18248"/>
    </ligandPart>
</feature>
<dbReference type="GO" id="GO:0004497">
    <property type="term" value="F:monooxygenase activity"/>
    <property type="evidence" value="ECO:0007669"/>
    <property type="project" value="InterPro"/>
</dbReference>
<dbReference type="GO" id="GO:0005506">
    <property type="term" value="F:iron ion binding"/>
    <property type="evidence" value="ECO:0007669"/>
    <property type="project" value="InterPro"/>
</dbReference>
<keyword evidence="2" id="KW-0812">Transmembrane</keyword>
<dbReference type="GO" id="GO:0020037">
    <property type="term" value="F:heme binding"/>
    <property type="evidence" value="ECO:0007669"/>
    <property type="project" value="InterPro"/>
</dbReference>
<dbReference type="AlphaFoldDB" id="K2SAB2"/>
<dbReference type="HOGENOM" id="CLU_001570_14_10_1"/>
<dbReference type="PRINTS" id="PR00463">
    <property type="entry name" value="EP450I"/>
</dbReference>
<sequence>MAASLEAPAVSSLWLAALFLGPAVHVSSLGLRLDRHAWTVVRIGSSVILLSLLAFIPSLGVIASVQNVLLFAAAFLVSFFVSVAIYRLFFSPIRHFPGPWQAALTSFYRVFVSIGTNLRLFTKVEELHKQYGDYVRVGPREISILNPAAIPLLYGSKTRCKRGPWYDHISGEEEDKHVLAVTDPVTHSRWRKVLDRGLSTLAAYEVRIQDTVDSFVEALAARAGSPINMTDWVNFFSFDAMGRISYSTDFGMLKRGEGTVEVDGRSTSLKVLHEAMKALGLLGPVPWLFRMIGQAGGGGEINTFFDWCYQAMQLKQRPANLFPGTQTFNAATDTPTDIASWILAGQHATPDPSKRQSQRSLENTSSLLILAGSDTAASAITNALFYLTRSPSVRAKLRAELDALPTPASLRSLASVRYLDHVINETLRLKPPAVEGLGRETPAEGLALPDGAPFIPGGTVVAVPTWALHRDARFWGPDAGEFRPDRFERVDLTGETLPFIPFTRGACTCPGKQLAYVEMRAVIAAVVRRFDWEFAEGQGAREFDEGCVDSFTLMNPPLMLVLSKRDG</sequence>
<dbReference type="InterPro" id="IPR050121">
    <property type="entry name" value="Cytochrome_P450_monoxygenase"/>
</dbReference>
<dbReference type="Gene3D" id="1.10.630.10">
    <property type="entry name" value="Cytochrome P450"/>
    <property type="match status" value="1"/>
</dbReference>
<feature type="transmembrane region" description="Helical" evidence="2">
    <location>
        <begin position="43"/>
        <end position="62"/>
    </location>
</feature>
<dbReference type="InterPro" id="IPR036396">
    <property type="entry name" value="Cyt_P450_sf"/>
</dbReference>
<name>K2SAB2_MACPH</name>
<evidence type="ECO:0000256" key="1">
    <source>
        <dbReference type="PIRSR" id="PIRSR602401-1"/>
    </source>
</evidence>
<comment type="caution">
    <text evidence="3">The sequence shown here is derived from an EMBL/GenBank/DDBJ whole genome shotgun (WGS) entry which is preliminary data.</text>
</comment>
<dbReference type="eggNOG" id="KOG0156">
    <property type="taxonomic scope" value="Eukaryota"/>
</dbReference>
<evidence type="ECO:0000313" key="4">
    <source>
        <dbReference type="Proteomes" id="UP000007129"/>
    </source>
</evidence>
<keyword evidence="2" id="KW-1133">Transmembrane helix</keyword>
<feature type="transmembrane region" description="Helical" evidence="2">
    <location>
        <begin position="68"/>
        <end position="89"/>
    </location>
</feature>
<dbReference type="PANTHER" id="PTHR24305">
    <property type="entry name" value="CYTOCHROME P450"/>
    <property type="match status" value="1"/>
</dbReference>
<dbReference type="Pfam" id="PF00067">
    <property type="entry name" value="p450"/>
    <property type="match status" value="1"/>
</dbReference>
<proteinExistence type="predicted"/>
<dbReference type="InterPro" id="IPR002401">
    <property type="entry name" value="Cyt_P450_E_grp-I"/>
</dbReference>
<dbReference type="STRING" id="1126212.K2SAB2"/>
<organism evidence="3 4">
    <name type="scientific">Macrophomina phaseolina (strain MS6)</name>
    <name type="common">Charcoal rot fungus</name>
    <dbReference type="NCBI Taxonomy" id="1126212"/>
    <lineage>
        <taxon>Eukaryota</taxon>
        <taxon>Fungi</taxon>
        <taxon>Dikarya</taxon>
        <taxon>Ascomycota</taxon>
        <taxon>Pezizomycotina</taxon>
        <taxon>Dothideomycetes</taxon>
        <taxon>Dothideomycetes incertae sedis</taxon>
        <taxon>Botryosphaeriales</taxon>
        <taxon>Botryosphaeriaceae</taxon>
        <taxon>Macrophomina</taxon>
    </lineage>
</organism>
<dbReference type="InParanoid" id="K2SAB2"/>
<keyword evidence="1" id="KW-0479">Metal-binding</keyword>
<keyword evidence="2" id="KW-0472">Membrane</keyword>
<evidence type="ECO:0000313" key="3">
    <source>
        <dbReference type="EMBL" id="EKG13810.1"/>
    </source>
</evidence>
<dbReference type="SUPFAM" id="SSF48264">
    <property type="entry name" value="Cytochrome P450"/>
    <property type="match status" value="1"/>
</dbReference>
<reference evidence="3 4" key="1">
    <citation type="journal article" date="2012" name="BMC Genomics">
        <title>Tools to kill: Genome of one of the most destructive plant pathogenic fungi Macrophomina phaseolina.</title>
        <authorList>
            <person name="Islam M.S."/>
            <person name="Haque M.S."/>
            <person name="Islam M.M."/>
            <person name="Emdad E.M."/>
            <person name="Halim A."/>
            <person name="Hossen Q.M.M."/>
            <person name="Hossain M.Z."/>
            <person name="Ahmed B."/>
            <person name="Rahim S."/>
            <person name="Rahman M.S."/>
            <person name="Alam M.M."/>
            <person name="Hou S."/>
            <person name="Wan X."/>
            <person name="Saito J.A."/>
            <person name="Alam M."/>
        </authorList>
    </citation>
    <scope>NUCLEOTIDE SEQUENCE [LARGE SCALE GENOMIC DNA]</scope>
    <source>
        <strain evidence="3 4">MS6</strain>
    </source>
</reference>
<dbReference type="PRINTS" id="PR00385">
    <property type="entry name" value="P450"/>
</dbReference>
<gene>
    <name evidence="3" type="ORF">MPH_09024</name>
</gene>
<dbReference type="Proteomes" id="UP000007129">
    <property type="component" value="Unassembled WGS sequence"/>
</dbReference>
<dbReference type="InterPro" id="IPR001128">
    <property type="entry name" value="Cyt_P450"/>
</dbReference>
<dbReference type="EMBL" id="AHHD01000384">
    <property type="protein sequence ID" value="EKG13810.1"/>
    <property type="molecule type" value="Genomic_DNA"/>
</dbReference>
<comment type="cofactor">
    <cofactor evidence="1">
        <name>heme</name>
        <dbReference type="ChEBI" id="CHEBI:30413"/>
    </cofactor>
</comment>
<dbReference type="OrthoDB" id="3931072at2759"/>